<dbReference type="NCBIfam" id="TIGR01409">
    <property type="entry name" value="TAT_signal_seq"/>
    <property type="match status" value="1"/>
</dbReference>
<evidence type="ECO:0000256" key="6">
    <source>
        <dbReference type="ARBA" id="ARBA00023326"/>
    </source>
</evidence>
<dbReference type="EMBL" id="PYGC01000004">
    <property type="protein sequence ID" value="PSK83218.1"/>
    <property type="molecule type" value="Genomic_DNA"/>
</dbReference>
<organism evidence="11 12">
    <name type="scientific">Prolixibacter denitrificans</name>
    <dbReference type="NCBI Taxonomy" id="1541063"/>
    <lineage>
        <taxon>Bacteria</taxon>
        <taxon>Pseudomonadati</taxon>
        <taxon>Bacteroidota</taxon>
        <taxon>Bacteroidia</taxon>
        <taxon>Marinilabiliales</taxon>
        <taxon>Prolixibacteraceae</taxon>
        <taxon>Prolixibacter</taxon>
    </lineage>
</organism>
<feature type="domain" description="Glycoside hydrolase family 5" evidence="9">
    <location>
        <begin position="56"/>
        <end position="333"/>
    </location>
</feature>
<dbReference type="GO" id="GO:0008422">
    <property type="term" value="F:beta-glucosidase activity"/>
    <property type="evidence" value="ECO:0007669"/>
    <property type="project" value="TreeGrafter"/>
</dbReference>
<keyword evidence="5 7" id="KW-0326">Glycosidase</keyword>
<keyword evidence="4" id="KW-0119">Carbohydrate metabolism</keyword>
<dbReference type="Proteomes" id="UP000396862">
    <property type="component" value="Unassembled WGS sequence"/>
</dbReference>
<evidence type="ECO:0000256" key="2">
    <source>
        <dbReference type="ARBA" id="ARBA00022801"/>
    </source>
</evidence>
<evidence type="ECO:0000259" key="9">
    <source>
        <dbReference type="Pfam" id="PF00150"/>
    </source>
</evidence>
<dbReference type="OrthoDB" id="9800955at2"/>
<reference evidence="11 12" key="1">
    <citation type="submission" date="2018-03" db="EMBL/GenBank/DDBJ databases">
        <title>Genomic Encyclopedia of Archaeal and Bacterial Type Strains, Phase II (KMG-II): from individual species to whole genera.</title>
        <authorList>
            <person name="Goeker M."/>
        </authorList>
    </citation>
    <scope>NUCLEOTIDE SEQUENCE [LARGE SCALE GENOMIC DNA]</scope>
    <source>
        <strain evidence="11 12">DSM 27267</strain>
    </source>
</reference>
<dbReference type="SUPFAM" id="SSF51445">
    <property type="entry name" value="(Trans)glycosidases"/>
    <property type="match status" value="1"/>
</dbReference>
<evidence type="ECO:0000256" key="7">
    <source>
        <dbReference type="RuleBase" id="RU361153"/>
    </source>
</evidence>
<reference evidence="10 13" key="2">
    <citation type="submission" date="2019-10" db="EMBL/GenBank/DDBJ databases">
        <title>Prolixibacter strains distinguished by the presence of nitrate reductase genes were adept at nitrate-dependent anaerobic corrosion of metallic iron and carbon steel.</title>
        <authorList>
            <person name="Iino T."/>
            <person name="Shono N."/>
            <person name="Ito K."/>
            <person name="Nakamura R."/>
            <person name="Sueoka K."/>
            <person name="Harayama S."/>
            <person name="Ohkuma M."/>
        </authorList>
    </citation>
    <scope>NUCLEOTIDE SEQUENCE [LARGE SCALE GENOMIC DNA]</scope>
    <source>
        <strain evidence="10 13">MIC1-1</strain>
    </source>
</reference>
<evidence type="ECO:0000256" key="1">
    <source>
        <dbReference type="ARBA" id="ARBA00005641"/>
    </source>
</evidence>
<dbReference type="GO" id="GO:0030245">
    <property type="term" value="P:cellulose catabolic process"/>
    <property type="evidence" value="ECO:0007669"/>
    <property type="project" value="UniProtKB-KW"/>
</dbReference>
<evidence type="ECO:0000256" key="3">
    <source>
        <dbReference type="ARBA" id="ARBA00023001"/>
    </source>
</evidence>
<dbReference type="GO" id="GO:0009986">
    <property type="term" value="C:cell surface"/>
    <property type="evidence" value="ECO:0007669"/>
    <property type="project" value="TreeGrafter"/>
</dbReference>
<dbReference type="RefSeq" id="WP_106542021.1">
    <property type="nucleotide sequence ID" value="NZ_BLAU01000001.1"/>
</dbReference>
<evidence type="ECO:0000256" key="5">
    <source>
        <dbReference type="ARBA" id="ARBA00023295"/>
    </source>
</evidence>
<dbReference type="PANTHER" id="PTHR31297:SF41">
    <property type="entry name" value="ENDOGLUCANASE, PUTATIVE (AFU_ORTHOLOGUE AFUA_5G01830)-RELATED"/>
    <property type="match status" value="1"/>
</dbReference>
<keyword evidence="3" id="KW-0136">Cellulose degradation</keyword>
<dbReference type="Proteomes" id="UP000240621">
    <property type="component" value="Unassembled WGS sequence"/>
</dbReference>
<dbReference type="GO" id="GO:0005576">
    <property type="term" value="C:extracellular region"/>
    <property type="evidence" value="ECO:0007669"/>
    <property type="project" value="TreeGrafter"/>
</dbReference>
<dbReference type="Gene3D" id="3.20.20.80">
    <property type="entry name" value="Glycosidases"/>
    <property type="match status" value="1"/>
</dbReference>
<dbReference type="InterPro" id="IPR017853">
    <property type="entry name" value="GH"/>
</dbReference>
<dbReference type="InterPro" id="IPR006311">
    <property type="entry name" value="TAT_signal"/>
</dbReference>
<dbReference type="Pfam" id="PF00150">
    <property type="entry name" value="Cellulase"/>
    <property type="match status" value="1"/>
</dbReference>
<evidence type="ECO:0000256" key="4">
    <source>
        <dbReference type="ARBA" id="ARBA00023277"/>
    </source>
</evidence>
<dbReference type="EMBL" id="BLAU01000001">
    <property type="protein sequence ID" value="GET21899.1"/>
    <property type="molecule type" value="Genomic_DNA"/>
</dbReference>
<gene>
    <name evidence="11" type="ORF">CLV93_104148</name>
    <name evidence="10" type="ORF">JCM18694_21450</name>
</gene>
<proteinExistence type="inferred from homology"/>
<dbReference type="PROSITE" id="PS51318">
    <property type="entry name" value="TAT"/>
    <property type="match status" value="1"/>
</dbReference>
<evidence type="ECO:0000313" key="11">
    <source>
        <dbReference type="EMBL" id="PSK83218.1"/>
    </source>
</evidence>
<dbReference type="PANTHER" id="PTHR31297">
    <property type="entry name" value="GLUCAN ENDO-1,6-BETA-GLUCOSIDASE B"/>
    <property type="match status" value="1"/>
</dbReference>
<sequence>MERRDFLKRAGLATAGTLLTSGSAMAFDEARDIRPGKIPRWYGFNLLAKFSGNQPNRKYDEEDFALMQELGFNFARLPMSYWNWSKPEVDKWMDINEKVFLDVDQAVNFGHQYNVHINMNLHRIPGYCINGRGLEPIDLFYGPEKDKALEAAIYHWRYITRRYKGIPNRRLSFDLLNEPPVTPNENYARVVRALVEAIREEDPKRLIFADGINVGRDPVPEIADLGLVQSCRGYDPMQVSHYRASWVPGYTPDSWPEPSWPFTDKSGKTWNKEVLRKEKIDPWRPLVKKGVNVHVGEWGCYKYTPHEICLSWMEDFLSLWREMGWGWSLWNLKGDFGIFNSDRKDVKYENFRGNQLDRKMLELLQKYRS</sequence>
<protein>
    <submittedName>
        <fullName evidence="11">Endoglucanase</fullName>
    </submittedName>
</protein>
<comment type="similarity">
    <text evidence="1 7">Belongs to the glycosyl hydrolase 5 (cellulase A) family.</text>
</comment>
<evidence type="ECO:0000256" key="8">
    <source>
        <dbReference type="SAM" id="SignalP"/>
    </source>
</evidence>
<evidence type="ECO:0000313" key="10">
    <source>
        <dbReference type="EMBL" id="GET21899.1"/>
    </source>
</evidence>
<comment type="caution">
    <text evidence="11">The sequence shown here is derived from an EMBL/GenBank/DDBJ whole genome shotgun (WGS) entry which is preliminary data.</text>
</comment>
<name>A0A2P8CE03_9BACT</name>
<feature type="signal peptide" evidence="8">
    <location>
        <begin position="1"/>
        <end position="26"/>
    </location>
</feature>
<accession>A0A2P8CE03</accession>
<dbReference type="InterPro" id="IPR050386">
    <property type="entry name" value="Glycosyl_hydrolase_5"/>
</dbReference>
<dbReference type="InterPro" id="IPR001547">
    <property type="entry name" value="Glyco_hydro_5"/>
</dbReference>
<keyword evidence="8" id="KW-0732">Signal</keyword>
<dbReference type="InterPro" id="IPR019546">
    <property type="entry name" value="TAT_signal_bac_arc"/>
</dbReference>
<evidence type="ECO:0000313" key="12">
    <source>
        <dbReference type="Proteomes" id="UP000240621"/>
    </source>
</evidence>
<keyword evidence="2 7" id="KW-0378">Hydrolase</keyword>
<evidence type="ECO:0000313" key="13">
    <source>
        <dbReference type="Proteomes" id="UP000396862"/>
    </source>
</evidence>
<keyword evidence="6" id="KW-0624">Polysaccharide degradation</keyword>
<dbReference type="AlphaFoldDB" id="A0A2P8CE03"/>
<keyword evidence="13" id="KW-1185">Reference proteome</keyword>
<feature type="chain" id="PRO_5015108971" evidence="8">
    <location>
        <begin position="27"/>
        <end position="369"/>
    </location>
</feature>